<accession>A0A514JL96</accession>
<feature type="compositionally biased region" description="Low complexity" evidence="1">
    <location>
        <begin position="47"/>
        <end position="59"/>
    </location>
</feature>
<gene>
    <name evidence="3" type="ORF">CD934_04955</name>
</gene>
<dbReference type="AlphaFoldDB" id="A0A514JL96"/>
<keyword evidence="4" id="KW-1185">Reference proteome</keyword>
<dbReference type="EMBL" id="CP022310">
    <property type="protein sequence ID" value="QDI68089.1"/>
    <property type="molecule type" value="Genomic_DNA"/>
</dbReference>
<organism evidence="3 4">
    <name type="scientific">Streptomyces calvus</name>
    <dbReference type="NCBI Taxonomy" id="67282"/>
    <lineage>
        <taxon>Bacteria</taxon>
        <taxon>Bacillati</taxon>
        <taxon>Actinomycetota</taxon>
        <taxon>Actinomycetes</taxon>
        <taxon>Kitasatosporales</taxon>
        <taxon>Streptomycetaceae</taxon>
        <taxon>Streptomyces</taxon>
    </lineage>
</organism>
<feature type="signal peptide" evidence="2">
    <location>
        <begin position="1"/>
        <end position="25"/>
    </location>
</feature>
<sequence>MERASAGRGRSLTACAALTAPQAQAAPTQDVITPATKFSADPHSKAARGPGAAAAGRRGSLQRRLRPERAPHPPRPTTTPGTAVGWRE</sequence>
<feature type="chain" id="PRO_5022071761" evidence="2">
    <location>
        <begin position="26"/>
        <end position="88"/>
    </location>
</feature>
<feature type="region of interest" description="Disordered" evidence="1">
    <location>
        <begin position="38"/>
        <end position="88"/>
    </location>
</feature>
<keyword evidence="2" id="KW-0732">Signal</keyword>
<name>A0A514JL96_9ACTN</name>
<evidence type="ECO:0000256" key="2">
    <source>
        <dbReference type="SAM" id="SignalP"/>
    </source>
</evidence>
<evidence type="ECO:0000256" key="1">
    <source>
        <dbReference type="SAM" id="MobiDB-lite"/>
    </source>
</evidence>
<dbReference type="Proteomes" id="UP000316215">
    <property type="component" value="Chromosome"/>
</dbReference>
<evidence type="ECO:0000313" key="3">
    <source>
        <dbReference type="EMBL" id="QDI68089.1"/>
    </source>
</evidence>
<dbReference type="KEGG" id="sast:CD934_04955"/>
<reference evidence="3 4" key="1">
    <citation type="submission" date="2017-07" db="EMBL/GenBank/DDBJ databases">
        <title>The Complete Genome of Streptomyces asterosporus-ZSY.</title>
        <authorList>
            <person name="Zhang S."/>
        </authorList>
    </citation>
    <scope>NUCLEOTIDE SEQUENCE [LARGE SCALE GENOMIC DNA]</scope>
    <source>
        <strain evidence="3 4">DSM 41452</strain>
    </source>
</reference>
<protein>
    <submittedName>
        <fullName evidence="3">Uncharacterized protein</fullName>
    </submittedName>
</protein>
<proteinExistence type="predicted"/>
<evidence type="ECO:0000313" key="4">
    <source>
        <dbReference type="Proteomes" id="UP000316215"/>
    </source>
</evidence>